<dbReference type="SUPFAM" id="SSF46565">
    <property type="entry name" value="Chaperone J-domain"/>
    <property type="match status" value="1"/>
</dbReference>
<feature type="domain" description="J" evidence="4">
    <location>
        <begin position="4"/>
        <end position="69"/>
    </location>
</feature>
<dbReference type="Proteomes" id="UP001176429">
    <property type="component" value="Unassembled WGS sequence"/>
</dbReference>
<sequence length="383" mass="43145">MSQNHYQILGVAATAPAAEIKRAYRQLVVRYHPDKHGGDTRYEDQFKAVSVAYGILSDPGRRASYDFQLAQAARRAEEQRRQQQHQQQQRPVNQHVYGVPMPPPTAPLRTRPPAGRRERHYVPRQPVRFNRRDWLLTLLVLAGLLGFGFGTKAALDRYSAYKAYRQGLAAYARREVGIAASLMEETLYFRPGYGPAIRRRAELAVLAGREPTAAKADFEALLRENPSRRDAADMHYRLGRCELALGRPAAAAQQFSRAIVLDSTLSLAYLARGRVRLYDLKQKPQALHDLEQGLRQYQQRGRRPPLRYVQARGSARAALSYYAAARADYLEVMAADPLNDQVRYLMGCLARQTGDRAMACEFLTQAALLGNTYAEAEQATVCP</sequence>
<organism evidence="5 6">
    <name type="scientific">Hymenobacter aranciens</name>
    <dbReference type="NCBI Taxonomy" id="3063996"/>
    <lineage>
        <taxon>Bacteria</taxon>
        <taxon>Pseudomonadati</taxon>
        <taxon>Bacteroidota</taxon>
        <taxon>Cytophagia</taxon>
        <taxon>Cytophagales</taxon>
        <taxon>Hymenobacteraceae</taxon>
        <taxon>Hymenobacter</taxon>
    </lineage>
</organism>
<evidence type="ECO:0000313" key="6">
    <source>
        <dbReference type="Proteomes" id="UP001176429"/>
    </source>
</evidence>
<accession>A0ABT9B9F4</accession>
<dbReference type="RefSeq" id="WP_305004494.1">
    <property type="nucleotide sequence ID" value="NZ_JAUQSY010000001.1"/>
</dbReference>
<evidence type="ECO:0000259" key="4">
    <source>
        <dbReference type="PROSITE" id="PS50076"/>
    </source>
</evidence>
<dbReference type="PANTHER" id="PTHR44360">
    <property type="entry name" value="DNAJ HOMOLOG SUBFAMILY B MEMBER 9"/>
    <property type="match status" value="1"/>
</dbReference>
<dbReference type="SMART" id="SM00271">
    <property type="entry name" value="DnaJ"/>
    <property type="match status" value="1"/>
</dbReference>
<dbReference type="SMART" id="SM00028">
    <property type="entry name" value="TPR"/>
    <property type="match status" value="3"/>
</dbReference>
<keyword evidence="6" id="KW-1185">Reference proteome</keyword>
<comment type="caution">
    <text evidence="5">The sequence shown here is derived from an EMBL/GenBank/DDBJ whole genome shotgun (WGS) entry which is preliminary data.</text>
</comment>
<protein>
    <submittedName>
        <fullName evidence="5">DnaJ domain-containing protein</fullName>
    </submittedName>
</protein>
<gene>
    <name evidence="5" type="ORF">Q5H93_00415</name>
</gene>
<dbReference type="InterPro" id="IPR036869">
    <property type="entry name" value="J_dom_sf"/>
</dbReference>
<evidence type="ECO:0000256" key="2">
    <source>
        <dbReference type="SAM" id="MobiDB-lite"/>
    </source>
</evidence>
<dbReference type="InterPro" id="IPR051948">
    <property type="entry name" value="Hsp70_co-chaperone_J-domain"/>
</dbReference>
<reference evidence="5" key="1">
    <citation type="submission" date="2023-07" db="EMBL/GenBank/DDBJ databases">
        <authorList>
            <person name="Kim M.K."/>
        </authorList>
    </citation>
    <scope>NUCLEOTIDE SEQUENCE</scope>
    <source>
        <strain evidence="5">ASUV-10-1</strain>
    </source>
</reference>
<dbReference type="InterPro" id="IPR019734">
    <property type="entry name" value="TPR_rpt"/>
</dbReference>
<feature type="region of interest" description="Disordered" evidence="2">
    <location>
        <begin position="74"/>
        <end position="120"/>
    </location>
</feature>
<dbReference type="SUPFAM" id="SSF48452">
    <property type="entry name" value="TPR-like"/>
    <property type="match status" value="1"/>
</dbReference>
<keyword evidence="3" id="KW-0812">Transmembrane</keyword>
<keyword evidence="3" id="KW-0472">Membrane</keyword>
<dbReference type="InterPro" id="IPR011990">
    <property type="entry name" value="TPR-like_helical_dom_sf"/>
</dbReference>
<dbReference type="EMBL" id="JAUQSY010000001">
    <property type="protein sequence ID" value="MDO7873178.1"/>
    <property type="molecule type" value="Genomic_DNA"/>
</dbReference>
<dbReference type="Pfam" id="PF00226">
    <property type="entry name" value="DnaJ"/>
    <property type="match status" value="1"/>
</dbReference>
<keyword evidence="1" id="KW-0143">Chaperone</keyword>
<dbReference type="PRINTS" id="PR00625">
    <property type="entry name" value="JDOMAIN"/>
</dbReference>
<dbReference type="InterPro" id="IPR001623">
    <property type="entry name" value="DnaJ_domain"/>
</dbReference>
<dbReference type="Gene3D" id="1.25.40.10">
    <property type="entry name" value="Tetratricopeptide repeat domain"/>
    <property type="match status" value="1"/>
</dbReference>
<dbReference type="Pfam" id="PF13432">
    <property type="entry name" value="TPR_16"/>
    <property type="match status" value="1"/>
</dbReference>
<evidence type="ECO:0000256" key="3">
    <source>
        <dbReference type="SAM" id="Phobius"/>
    </source>
</evidence>
<keyword evidence="3" id="KW-1133">Transmembrane helix</keyword>
<dbReference type="PROSITE" id="PS50076">
    <property type="entry name" value="DNAJ_2"/>
    <property type="match status" value="1"/>
</dbReference>
<dbReference type="CDD" id="cd06257">
    <property type="entry name" value="DnaJ"/>
    <property type="match status" value="1"/>
</dbReference>
<dbReference type="PANTHER" id="PTHR44360:SF1">
    <property type="entry name" value="DNAJ HOMOLOG SUBFAMILY B MEMBER 9"/>
    <property type="match status" value="1"/>
</dbReference>
<evidence type="ECO:0000313" key="5">
    <source>
        <dbReference type="EMBL" id="MDO7873178.1"/>
    </source>
</evidence>
<proteinExistence type="predicted"/>
<name>A0ABT9B9F4_9BACT</name>
<feature type="transmembrane region" description="Helical" evidence="3">
    <location>
        <begin position="134"/>
        <end position="155"/>
    </location>
</feature>
<dbReference type="Gene3D" id="1.10.287.110">
    <property type="entry name" value="DnaJ domain"/>
    <property type="match status" value="1"/>
</dbReference>
<evidence type="ECO:0000256" key="1">
    <source>
        <dbReference type="ARBA" id="ARBA00023186"/>
    </source>
</evidence>